<sequence>MFFAFDSWTGLETKDHYLKGLAYDDNVAGAKAQEALGWDVKLTVNPVASNGDSRKVAYKATFLDHDGKPVEALKAHAFFIRPTSEGLDVDQPTETLSPGVVGGEVTLAQHGQWQVRIHAASKGRQYQLVERVVVE</sequence>
<reference evidence="1" key="2">
    <citation type="submission" date="2020-09" db="EMBL/GenBank/DDBJ databases">
        <authorList>
            <person name="Sun Q."/>
            <person name="Zhou Y."/>
        </authorList>
    </citation>
    <scope>NUCLEOTIDE SEQUENCE</scope>
    <source>
        <strain evidence="1">CGMCC 1.15254</strain>
    </source>
</reference>
<protein>
    <recommendedName>
        <fullName evidence="3">Nitrogen fixation protein FixH</fullName>
    </recommendedName>
</protein>
<dbReference type="Proteomes" id="UP000632498">
    <property type="component" value="Unassembled WGS sequence"/>
</dbReference>
<accession>A0A917C7N1</accession>
<name>A0A917C7N1_9PROT</name>
<evidence type="ECO:0000313" key="2">
    <source>
        <dbReference type="Proteomes" id="UP000632498"/>
    </source>
</evidence>
<dbReference type="EMBL" id="BMHV01000026">
    <property type="protein sequence ID" value="GGF72838.1"/>
    <property type="molecule type" value="Genomic_DNA"/>
</dbReference>
<gene>
    <name evidence="1" type="ORF">GCM10011332_28520</name>
</gene>
<dbReference type="Pfam" id="PF05751">
    <property type="entry name" value="FixH"/>
    <property type="match status" value="1"/>
</dbReference>
<keyword evidence="2" id="KW-1185">Reference proteome</keyword>
<proteinExistence type="predicted"/>
<evidence type="ECO:0000313" key="1">
    <source>
        <dbReference type="EMBL" id="GGF72838.1"/>
    </source>
</evidence>
<evidence type="ECO:0008006" key="3">
    <source>
        <dbReference type="Google" id="ProtNLM"/>
    </source>
</evidence>
<dbReference type="InterPro" id="IPR008620">
    <property type="entry name" value="FixH"/>
</dbReference>
<organism evidence="1 2">
    <name type="scientific">Terasakiella brassicae</name>
    <dbReference type="NCBI Taxonomy" id="1634917"/>
    <lineage>
        <taxon>Bacteria</taxon>
        <taxon>Pseudomonadati</taxon>
        <taxon>Pseudomonadota</taxon>
        <taxon>Alphaproteobacteria</taxon>
        <taxon>Rhodospirillales</taxon>
        <taxon>Terasakiellaceae</taxon>
        <taxon>Terasakiella</taxon>
    </lineage>
</organism>
<comment type="caution">
    <text evidence="1">The sequence shown here is derived from an EMBL/GenBank/DDBJ whole genome shotgun (WGS) entry which is preliminary data.</text>
</comment>
<dbReference type="AlphaFoldDB" id="A0A917C7N1"/>
<reference evidence="1" key="1">
    <citation type="journal article" date="2014" name="Int. J. Syst. Evol. Microbiol.">
        <title>Complete genome sequence of Corynebacterium casei LMG S-19264T (=DSM 44701T), isolated from a smear-ripened cheese.</title>
        <authorList>
            <consortium name="US DOE Joint Genome Institute (JGI-PGF)"/>
            <person name="Walter F."/>
            <person name="Albersmeier A."/>
            <person name="Kalinowski J."/>
            <person name="Ruckert C."/>
        </authorList>
    </citation>
    <scope>NUCLEOTIDE SEQUENCE</scope>
    <source>
        <strain evidence="1">CGMCC 1.15254</strain>
    </source>
</reference>